<evidence type="ECO:0000256" key="2">
    <source>
        <dbReference type="ARBA" id="ARBA00009387"/>
    </source>
</evidence>
<dbReference type="InterPro" id="IPR008258">
    <property type="entry name" value="Transglycosylase_SLT_dom_1"/>
</dbReference>
<dbReference type="InterPro" id="IPR008939">
    <property type="entry name" value="Lytic_TGlycosylase_superhlx_U"/>
</dbReference>
<dbReference type="GO" id="GO:0042597">
    <property type="term" value="C:periplasmic space"/>
    <property type="evidence" value="ECO:0007669"/>
    <property type="project" value="InterPro"/>
</dbReference>
<dbReference type="Proteomes" id="UP000469159">
    <property type="component" value="Unassembled WGS sequence"/>
</dbReference>
<evidence type="ECO:0000256" key="3">
    <source>
        <dbReference type="ARBA" id="ARBA00022729"/>
    </source>
</evidence>
<dbReference type="SUPFAM" id="SSF53955">
    <property type="entry name" value="Lysozyme-like"/>
    <property type="match status" value="1"/>
</dbReference>
<dbReference type="GO" id="GO:0004553">
    <property type="term" value="F:hydrolase activity, hydrolyzing O-glycosyl compounds"/>
    <property type="evidence" value="ECO:0007669"/>
    <property type="project" value="InterPro"/>
</dbReference>
<dbReference type="PANTHER" id="PTHR37423:SF2">
    <property type="entry name" value="MEMBRANE-BOUND LYTIC MUREIN TRANSGLYCOSYLASE C"/>
    <property type="match status" value="1"/>
</dbReference>
<dbReference type="Gene3D" id="1.10.530.10">
    <property type="match status" value="1"/>
</dbReference>
<evidence type="ECO:0000256" key="4">
    <source>
        <dbReference type="SAM" id="SignalP"/>
    </source>
</evidence>
<dbReference type="Gene3D" id="1.25.20.10">
    <property type="entry name" value="Bacterial muramidases"/>
    <property type="match status" value="1"/>
</dbReference>
<dbReference type="SUPFAM" id="SSF48435">
    <property type="entry name" value="Bacterial muramidases"/>
    <property type="match status" value="1"/>
</dbReference>
<accession>A0A6I4URB9</accession>
<comment type="similarity">
    <text evidence="2">Belongs to the virb1 family.</text>
</comment>
<dbReference type="OrthoDB" id="9815002at2"/>
<feature type="signal peptide" evidence="4">
    <location>
        <begin position="1"/>
        <end position="25"/>
    </location>
</feature>
<keyword evidence="7" id="KW-1185">Reference proteome</keyword>
<keyword evidence="3 4" id="KW-0732">Signal</keyword>
<feature type="domain" description="Transglycosylase SLT" evidence="5">
    <location>
        <begin position="500"/>
        <end position="603"/>
    </location>
</feature>
<sequence length="657" mass="71747">MDGKPLKHLVILALPLLVASAPVSAQQGAIDTTNAASWSAADWDRARANLVAQQPGQMAHAVRLWQQLSSSPNYRFDDYAGFLLSYPGLPDAAKLQGYAEERLNQEYVPADRLVAFFDRNKPVSNHARAQYALALMSQRPAAALETARAAWRGGQMSDTAEAALLGSYHQQFTQDDHDARMDALLWQRNAAAAARQLGYVSPGKRALFQARLAILQGGDGFTPDPGATADPGYLYNRSRELRTEGRAHEAVELLANRRRLSAVPFDQTAWVEELLNVAKMADAARAQRIAASIDDAFLPNEDIADKPYKLRDDYTSLMWLGGTKALWERGDGNGAAPLFYRYGAAARTPPTRSKGFFWAGHAAQRAGNQAEATRYHAMAAEYPDKFYGQLALERLGRPLPPLNGLPVGAPTAAERQAFMAAPLTQAVIEVARGTPWSTGIRFYREIANQANTVGEHLLVAELARNIGRRDLAVIASDAAAADGHKGFTLMGYPTLVTPPGTEWTAVHAIARQESQFAQNAISHAGARGLMQLMPATAQEEAQKAGMAYMSASLIDDASYNIRLGSNHFQRLLSRYDGSFPLAAAAYNAGPGNVNKWLRANGDPRTGAVSWIDWIERIPFFETKNYVTRVVENAVVYEALNPDKAPYGRPRGVGQFLR</sequence>
<proteinExistence type="inferred from homology"/>
<evidence type="ECO:0000313" key="6">
    <source>
        <dbReference type="EMBL" id="MXP40996.1"/>
    </source>
</evidence>
<name>A0A6I4URB9_9SPHN</name>
<dbReference type="InterPro" id="IPR023346">
    <property type="entry name" value="Lysozyme-like_dom_sf"/>
</dbReference>
<organism evidence="6 7">
    <name type="scientific">Croceibacterium soli</name>
    <dbReference type="NCBI Taxonomy" id="1739690"/>
    <lineage>
        <taxon>Bacteria</taxon>
        <taxon>Pseudomonadati</taxon>
        <taxon>Pseudomonadota</taxon>
        <taxon>Alphaproteobacteria</taxon>
        <taxon>Sphingomonadales</taxon>
        <taxon>Erythrobacteraceae</taxon>
        <taxon>Croceibacterium</taxon>
    </lineage>
</organism>
<dbReference type="Pfam" id="PF01464">
    <property type="entry name" value="SLT"/>
    <property type="match status" value="1"/>
</dbReference>
<feature type="chain" id="PRO_5026129003" evidence="4">
    <location>
        <begin position="26"/>
        <end position="657"/>
    </location>
</feature>
<comment type="similarity">
    <text evidence="1">Belongs to the transglycosylase Slt family.</text>
</comment>
<dbReference type="CDD" id="cd13401">
    <property type="entry name" value="Slt70-like"/>
    <property type="match status" value="1"/>
</dbReference>
<evidence type="ECO:0000256" key="1">
    <source>
        <dbReference type="ARBA" id="ARBA00007734"/>
    </source>
</evidence>
<protein>
    <submittedName>
        <fullName evidence="6">Transglycosylase SLT domain-containing protein</fullName>
    </submittedName>
</protein>
<comment type="caution">
    <text evidence="6">The sequence shown here is derived from an EMBL/GenBank/DDBJ whole genome shotgun (WGS) entry which is preliminary data.</text>
</comment>
<evidence type="ECO:0000313" key="7">
    <source>
        <dbReference type="Proteomes" id="UP000469159"/>
    </source>
</evidence>
<gene>
    <name evidence="6" type="ORF">GRI75_04975</name>
</gene>
<dbReference type="EMBL" id="WTYK01000002">
    <property type="protein sequence ID" value="MXP40996.1"/>
    <property type="molecule type" value="Genomic_DNA"/>
</dbReference>
<dbReference type="AlphaFoldDB" id="A0A6I4URB9"/>
<reference evidence="6 7" key="1">
    <citation type="submission" date="2019-12" db="EMBL/GenBank/DDBJ databases">
        <title>Genomic-based taxomic classification of the family Erythrobacteraceae.</title>
        <authorList>
            <person name="Xu L."/>
        </authorList>
    </citation>
    <scope>NUCLEOTIDE SEQUENCE [LARGE SCALE GENOMIC DNA]</scope>
    <source>
        <strain evidence="6 7">MCCC 1K02066</strain>
    </source>
</reference>
<evidence type="ECO:0000259" key="5">
    <source>
        <dbReference type="Pfam" id="PF01464"/>
    </source>
</evidence>
<dbReference type="PANTHER" id="PTHR37423">
    <property type="entry name" value="SOLUBLE LYTIC MUREIN TRANSGLYCOSYLASE-RELATED"/>
    <property type="match status" value="1"/>
</dbReference>